<proteinExistence type="predicted"/>
<evidence type="ECO:0000313" key="1">
    <source>
        <dbReference type="Proteomes" id="UP000887561"/>
    </source>
</evidence>
<protein>
    <submittedName>
        <fullName evidence="2">Uncharacterized protein</fullName>
    </submittedName>
</protein>
<evidence type="ECO:0000313" key="2">
    <source>
        <dbReference type="WBParaSite" id="scaffold2562_cov315.g5060"/>
    </source>
</evidence>
<keyword evidence="1" id="KW-1185">Reference proteome</keyword>
<dbReference type="Proteomes" id="UP000887561">
    <property type="component" value="Unplaced"/>
</dbReference>
<organism evidence="1 2">
    <name type="scientific">Meloidogyne javanica</name>
    <name type="common">Root-knot nematode worm</name>
    <dbReference type="NCBI Taxonomy" id="6303"/>
    <lineage>
        <taxon>Eukaryota</taxon>
        <taxon>Metazoa</taxon>
        <taxon>Ecdysozoa</taxon>
        <taxon>Nematoda</taxon>
        <taxon>Chromadorea</taxon>
        <taxon>Rhabditida</taxon>
        <taxon>Tylenchina</taxon>
        <taxon>Tylenchomorpha</taxon>
        <taxon>Tylenchoidea</taxon>
        <taxon>Meloidogynidae</taxon>
        <taxon>Meloidogyninae</taxon>
        <taxon>Meloidogyne</taxon>
        <taxon>Meloidogyne incognita group</taxon>
    </lineage>
</organism>
<name>A0A915M129_MELJA</name>
<sequence>MLLAIFVVNSSVNAVLFNSGRSHDGYQKLENVDNEAENGGELENPGKQPEIYYKKKFKEMDDEAKRVGNFEKYEKIALDFIEAITDSEIIEKYFAKFIVIEKFDNQLLKFFKNASSFEKFVVHFNKRYKAINTSKNTSKTLKKNFEKLNNHLKELKATKLSNFLDKIEMCMEESYKCIYKIFEKNEALKKNSHEICGQMLPLTKAYINLEISLDEELSRALNDAEENNKQEILDKLDSIKEKEDEDLKQFFDGFEKKKDSFFNRNRIKASKMTKKIGEKLPFKKNHMGYKKLVNETEGIPVKA</sequence>
<accession>A0A915M129</accession>
<dbReference type="WBParaSite" id="scaffold2562_cov315.g5060">
    <property type="protein sequence ID" value="scaffold2562_cov315.g5060"/>
    <property type="gene ID" value="scaffold2562_cov315.g5060"/>
</dbReference>
<reference evidence="2" key="1">
    <citation type="submission" date="2022-11" db="UniProtKB">
        <authorList>
            <consortium name="WormBaseParasite"/>
        </authorList>
    </citation>
    <scope>IDENTIFICATION</scope>
</reference>
<dbReference type="AlphaFoldDB" id="A0A915M129"/>